<comment type="caution">
    <text evidence="1">The sequence shown here is derived from an EMBL/GenBank/DDBJ whole genome shotgun (WGS) entry which is preliminary data.</text>
</comment>
<evidence type="ECO:0000313" key="2">
    <source>
        <dbReference type="Proteomes" id="UP000451471"/>
    </source>
</evidence>
<dbReference type="Proteomes" id="UP000451471">
    <property type="component" value="Unassembled WGS sequence"/>
</dbReference>
<reference evidence="1 2" key="1">
    <citation type="submission" date="2019-12" db="EMBL/GenBank/DDBJ databases">
        <title>Halocatena pleomorpha gen. nov. sp. nov., an extremely halophilic archaeon of family Halobacteriaceae isolated from saltpan soil.</title>
        <authorList>
            <person name="Pal Y."/>
            <person name="Verma A."/>
            <person name="Krishnamurthi S."/>
            <person name="Kumar P."/>
        </authorList>
    </citation>
    <scope>NUCLEOTIDE SEQUENCE [LARGE SCALE GENOMIC DNA]</scope>
    <source>
        <strain evidence="1 2">JCM 16495</strain>
    </source>
</reference>
<protein>
    <submittedName>
        <fullName evidence="1">Uncharacterized protein</fullName>
    </submittedName>
</protein>
<accession>A0A6B0GQB0</accession>
<sequence>MVEVRVLPEIGRNFAVLDPFDENGNEASVFETDDGMVKRPVVSDVTCSTVPLERTARPAGHRRRVLTVDAVTLGLLDTKSGTVGAGTAHVIQVRLLSRAELFRLPV</sequence>
<evidence type="ECO:0000313" key="1">
    <source>
        <dbReference type="EMBL" id="MWG33848.1"/>
    </source>
</evidence>
<keyword evidence="2" id="KW-1185">Reference proteome</keyword>
<proteinExistence type="predicted"/>
<gene>
    <name evidence="1" type="ORF">GQS65_04955</name>
</gene>
<dbReference type="AlphaFoldDB" id="A0A6B0GQB0"/>
<organism evidence="1 2">
    <name type="scientific">Halomarina oriensis</name>
    <dbReference type="NCBI Taxonomy" id="671145"/>
    <lineage>
        <taxon>Archaea</taxon>
        <taxon>Methanobacteriati</taxon>
        <taxon>Methanobacteriota</taxon>
        <taxon>Stenosarchaea group</taxon>
        <taxon>Halobacteria</taxon>
        <taxon>Halobacteriales</taxon>
        <taxon>Natronomonadaceae</taxon>
        <taxon>Halomarina</taxon>
    </lineage>
</organism>
<dbReference type="EMBL" id="WSZK01000011">
    <property type="protein sequence ID" value="MWG33848.1"/>
    <property type="molecule type" value="Genomic_DNA"/>
</dbReference>
<name>A0A6B0GQB0_9EURY</name>
<dbReference type="RefSeq" id="WP_158203569.1">
    <property type="nucleotide sequence ID" value="NZ_WSZK01000011.1"/>
</dbReference>